<evidence type="ECO:0000256" key="2">
    <source>
        <dbReference type="ARBA" id="ARBA00022491"/>
    </source>
</evidence>
<comment type="function">
    <text evidence="5">A translational regulator that binds mRNA to regulate translation initiation and/or mRNA stability. Usually binds in the 5'-UTR at or near the Shine-Dalgarno sequence preventing ribosome-binding, thus repressing translation. Its main target seems to be the major flagellin gene, while its function is anatagonized by FliW.</text>
</comment>
<organism evidence="6 7">
    <name type="scientific">Sulfurimonas aquatica</name>
    <dbReference type="NCBI Taxonomy" id="2672570"/>
    <lineage>
        <taxon>Bacteria</taxon>
        <taxon>Pseudomonadati</taxon>
        <taxon>Campylobacterota</taxon>
        <taxon>Epsilonproteobacteria</taxon>
        <taxon>Campylobacterales</taxon>
        <taxon>Sulfurimonadaceae</taxon>
        <taxon>Sulfurimonas</taxon>
    </lineage>
</organism>
<dbReference type="GO" id="GO:1902208">
    <property type="term" value="P:regulation of bacterial-type flagellum assembly"/>
    <property type="evidence" value="ECO:0007669"/>
    <property type="project" value="UniProtKB-UniRule"/>
</dbReference>
<dbReference type="SUPFAM" id="SSF117130">
    <property type="entry name" value="CsrA-like"/>
    <property type="match status" value="1"/>
</dbReference>
<keyword evidence="3 5" id="KW-0810">Translation regulation</keyword>
<keyword evidence="7" id="KW-1185">Reference proteome</keyword>
<keyword evidence="2 5" id="KW-0678">Repressor</keyword>
<proteinExistence type="inferred from homology"/>
<dbReference type="Gene3D" id="2.60.40.4380">
    <property type="entry name" value="Translational regulator CsrA"/>
    <property type="match status" value="1"/>
</dbReference>
<dbReference type="GO" id="GO:0006402">
    <property type="term" value="P:mRNA catabolic process"/>
    <property type="evidence" value="ECO:0007669"/>
    <property type="project" value="InterPro"/>
</dbReference>
<reference evidence="6" key="1">
    <citation type="submission" date="2019-11" db="EMBL/GenBank/DDBJ databases">
        <authorList>
            <person name="Kojima H."/>
        </authorList>
    </citation>
    <scope>NUCLEOTIDE SEQUENCE</scope>
    <source>
        <strain evidence="6">H1576</strain>
    </source>
</reference>
<evidence type="ECO:0000256" key="4">
    <source>
        <dbReference type="ARBA" id="ARBA00022884"/>
    </source>
</evidence>
<evidence type="ECO:0000256" key="3">
    <source>
        <dbReference type="ARBA" id="ARBA00022845"/>
    </source>
</evidence>
<dbReference type="PANTHER" id="PTHR34984:SF1">
    <property type="entry name" value="CARBON STORAGE REGULATOR"/>
    <property type="match status" value="1"/>
</dbReference>
<evidence type="ECO:0000313" key="7">
    <source>
        <dbReference type="Proteomes" id="UP000671852"/>
    </source>
</evidence>
<evidence type="ECO:0000256" key="1">
    <source>
        <dbReference type="ARBA" id="ARBA00022490"/>
    </source>
</evidence>
<dbReference type="Proteomes" id="UP000671852">
    <property type="component" value="Chromosome"/>
</dbReference>
<protein>
    <recommendedName>
        <fullName evidence="5">Translational regulator CsrA</fullName>
    </recommendedName>
</protein>
<reference evidence="6" key="2">
    <citation type="submission" date="2021-04" db="EMBL/GenBank/DDBJ databases">
        <title>Isolation and characterization of a novel species of the genus Sulfurimonas.</title>
        <authorList>
            <person name="Fukui M."/>
        </authorList>
    </citation>
    <scope>NUCLEOTIDE SEQUENCE</scope>
    <source>
        <strain evidence="6">H1576</strain>
    </source>
</reference>
<dbReference type="RefSeq" id="WP_207561351.1">
    <property type="nucleotide sequence ID" value="NZ_CP046072.1"/>
</dbReference>
<evidence type="ECO:0000313" key="6">
    <source>
        <dbReference type="EMBL" id="QSZ42534.1"/>
    </source>
</evidence>
<dbReference type="GO" id="GO:0045947">
    <property type="term" value="P:negative regulation of translational initiation"/>
    <property type="evidence" value="ECO:0007669"/>
    <property type="project" value="UniProtKB-UniRule"/>
</dbReference>
<dbReference type="PANTHER" id="PTHR34984">
    <property type="entry name" value="CARBON STORAGE REGULATOR"/>
    <property type="match status" value="1"/>
</dbReference>
<evidence type="ECO:0000256" key="5">
    <source>
        <dbReference type="HAMAP-Rule" id="MF_00167"/>
    </source>
</evidence>
<gene>
    <name evidence="5 6" type="primary">csrA</name>
    <name evidence="6" type="ORF">GJV85_10590</name>
</gene>
<dbReference type="InterPro" id="IPR036107">
    <property type="entry name" value="CsrA_sf"/>
</dbReference>
<dbReference type="EMBL" id="CP046072">
    <property type="protein sequence ID" value="QSZ42534.1"/>
    <property type="molecule type" value="Genomic_DNA"/>
</dbReference>
<comment type="subcellular location">
    <subcellularLocation>
        <location evidence="5">Cytoplasm</location>
    </subcellularLocation>
</comment>
<keyword evidence="5" id="KW-1005">Bacterial flagellum biogenesis</keyword>
<dbReference type="InterPro" id="IPR003751">
    <property type="entry name" value="CsrA"/>
</dbReference>
<dbReference type="FunFam" id="2.60.40.4380:FF:000002">
    <property type="entry name" value="Translational regulator CsrA"/>
    <property type="match status" value="1"/>
</dbReference>
<dbReference type="GO" id="GO:0048027">
    <property type="term" value="F:mRNA 5'-UTR binding"/>
    <property type="evidence" value="ECO:0007669"/>
    <property type="project" value="UniProtKB-UniRule"/>
</dbReference>
<comment type="subunit">
    <text evidence="5">Homodimer; the beta-strands of each monomer intercalate to form a hydrophobic core, while the alpha-helices form wings that extend away from the core.</text>
</comment>
<name>A0A975GDP6_9BACT</name>
<keyword evidence="1 5" id="KW-0963">Cytoplasm</keyword>
<accession>A0A975GDP6</accession>
<dbReference type="AlphaFoldDB" id="A0A975GDP6"/>
<dbReference type="Pfam" id="PF02599">
    <property type="entry name" value="CsrA"/>
    <property type="match status" value="1"/>
</dbReference>
<keyword evidence="4 5" id="KW-0694">RNA-binding</keyword>
<dbReference type="KEGG" id="saqt:GJV85_10590"/>
<dbReference type="GO" id="GO:0005829">
    <property type="term" value="C:cytosol"/>
    <property type="evidence" value="ECO:0007669"/>
    <property type="project" value="TreeGrafter"/>
</dbReference>
<dbReference type="GO" id="GO:0044781">
    <property type="term" value="P:bacterial-type flagellum organization"/>
    <property type="evidence" value="ECO:0007669"/>
    <property type="project" value="UniProtKB-KW"/>
</dbReference>
<sequence>MLVLARKQDESIVIGDNIIVKVVSLENGVVKLGIDAPKNISIIRDELLQEIKEGNIAASSKDVDSSVLGTLSKLLSGK</sequence>
<dbReference type="GO" id="GO:0006109">
    <property type="term" value="P:regulation of carbohydrate metabolic process"/>
    <property type="evidence" value="ECO:0007669"/>
    <property type="project" value="InterPro"/>
</dbReference>
<dbReference type="NCBIfam" id="TIGR00202">
    <property type="entry name" value="csrA"/>
    <property type="match status" value="1"/>
</dbReference>
<comment type="similarity">
    <text evidence="5">Belongs to the CsrA/RsmA family.</text>
</comment>
<dbReference type="HAMAP" id="MF_00167">
    <property type="entry name" value="CsrA"/>
    <property type="match status" value="1"/>
</dbReference>